<dbReference type="GO" id="GO:0016491">
    <property type="term" value="F:oxidoreductase activity"/>
    <property type="evidence" value="ECO:0007669"/>
    <property type="project" value="UniProtKB-KW"/>
</dbReference>
<dbReference type="EMBL" id="BSDY01000002">
    <property type="protein sequence ID" value="GLI54972.1"/>
    <property type="molecule type" value="Genomic_DNA"/>
</dbReference>
<dbReference type="AlphaFoldDB" id="A0A9W6GJV6"/>
<accession>A0A9W6GJV6</accession>
<dbReference type="InterPro" id="IPR036812">
    <property type="entry name" value="NAD(P)_OxRdtase_dom_sf"/>
</dbReference>
<evidence type="ECO:0000256" key="2">
    <source>
        <dbReference type="ARBA" id="ARBA00023002"/>
    </source>
</evidence>
<keyword evidence="2" id="KW-0560">Oxidoreductase</keyword>
<dbReference type="RefSeq" id="WP_281833191.1">
    <property type="nucleotide sequence ID" value="NZ_BSDY01000002.1"/>
</dbReference>
<dbReference type="Gene3D" id="3.20.20.100">
    <property type="entry name" value="NADP-dependent oxidoreductase domain"/>
    <property type="match status" value="1"/>
</dbReference>
<keyword evidence="6" id="KW-1185">Reference proteome</keyword>
<organism evidence="5 6">
    <name type="scientific">Propionigenium maris DSM 9537</name>
    <dbReference type="NCBI Taxonomy" id="1123000"/>
    <lineage>
        <taxon>Bacteria</taxon>
        <taxon>Fusobacteriati</taxon>
        <taxon>Fusobacteriota</taxon>
        <taxon>Fusobacteriia</taxon>
        <taxon>Fusobacteriales</taxon>
        <taxon>Fusobacteriaceae</taxon>
        <taxon>Propionigenium</taxon>
    </lineage>
</organism>
<name>A0A9W6GJV6_9FUSO</name>
<feature type="domain" description="NADP-dependent oxidoreductase" evidence="4">
    <location>
        <begin position="15"/>
        <end position="290"/>
    </location>
</feature>
<dbReference type="InterPro" id="IPR050523">
    <property type="entry name" value="AKR_Detox_Biosynth"/>
</dbReference>
<keyword evidence="1" id="KW-0521">NADP</keyword>
<evidence type="ECO:0000313" key="5">
    <source>
        <dbReference type="EMBL" id="GLI54972.1"/>
    </source>
</evidence>
<comment type="caution">
    <text evidence="5">The sequence shown here is derived from an EMBL/GenBank/DDBJ whole genome shotgun (WGS) entry which is preliminary data.</text>
</comment>
<dbReference type="PANTHER" id="PTHR43364:SF1">
    <property type="entry name" value="OXIDOREDUCTASE YDHF"/>
    <property type="match status" value="1"/>
</dbReference>
<dbReference type="Pfam" id="PF00248">
    <property type="entry name" value="Aldo_ket_red"/>
    <property type="match status" value="1"/>
</dbReference>
<dbReference type="GO" id="GO:0005829">
    <property type="term" value="C:cytosol"/>
    <property type="evidence" value="ECO:0007669"/>
    <property type="project" value="TreeGrafter"/>
</dbReference>
<sequence length="300" mass="34261">MKKVKLGEDLEISKVVHGYWRLNDWKLTDSQCLDLIKRSMEIGVTTFDHADIYGNYTCEELFGRALALDPSLRDEMQIITKCGITFKSENRPENDGHYYNTSREHIISSAERSLKNFGTDYIDLLLIHRPDFLMDPEEVASAFSHLKREGKVRNFGVSNFLPHQFDMLQSYVDEDLVTNQVELSPWNVENFENGALDSALKNRIKPMAWSPLGGGEIFKSQSIKAIRLREALEEVRVEIGAEGIDQAIYAWLLTHPAGIIPVVGTGNFTRLKGAVKALDYHLNRRQWFKILDASRGREVD</sequence>
<dbReference type="Proteomes" id="UP001144471">
    <property type="component" value="Unassembled WGS sequence"/>
</dbReference>
<dbReference type="FunFam" id="3.20.20.100:FF:000008">
    <property type="entry name" value="Aldo/keto reductase family oxidoreductase"/>
    <property type="match status" value="1"/>
</dbReference>
<dbReference type="CDD" id="cd19092">
    <property type="entry name" value="AKR_BsYcsN_EcYdhF-like"/>
    <property type="match status" value="1"/>
</dbReference>
<dbReference type="InterPro" id="IPR023210">
    <property type="entry name" value="NADP_OxRdtase_dom"/>
</dbReference>
<evidence type="ECO:0000256" key="1">
    <source>
        <dbReference type="ARBA" id="ARBA00022857"/>
    </source>
</evidence>
<protein>
    <submittedName>
        <fullName evidence="5">Oxidoreductase YcsN</fullName>
    </submittedName>
</protein>
<evidence type="ECO:0000313" key="6">
    <source>
        <dbReference type="Proteomes" id="UP001144471"/>
    </source>
</evidence>
<evidence type="ECO:0000256" key="3">
    <source>
        <dbReference type="ARBA" id="ARBA00038157"/>
    </source>
</evidence>
<dbReference type="SUPFAM" id="SSF51430">
    <property type="entry name" value="NAD(P)-linked oxidoreductase"/>
    <property type="match status" value="1"/>
</dbReference>
<evidence type="ECO:0000259" key="4">
    <source>
        <dbReference type="Pfam" id="PF00248"/>
    </source>
</evidence>
<comment type="similarity">
    <text evidence="3">Belongs to the aldo/keto reductase family. Aldo/keto reductase 2 subfamily.</text>
</comment>
<reference evidence="5" key="1">
    <citation type="submission" date="2022-12" db="EMBL/GenBank/DDBJ databases">
        <title>Reference genome sequencing for broad-spectrum identification of bacterial and archaeal isolates by mass spectrometry.</title>
        <authorList>
            <person name="Sekiguchi Y."/>
            <person name="Tourlousse D.M."/>
        </authorList>
    </citation>
    <scope>NUCLEOTIDE SEQUENCE</scope>
    <source>
        <strain evidence="5">10succ1</strain>
    </source>
</reference>
<dbReference type="PANTHER" id="PTHR43364">
    <property type="entry name" value="NADH-SPECIFIC METHYLGLYOXAL REDUCTASE-RELATED"/>
    <property type="match status" value="1"/>
</dbReference>
<proteinExistence type="inferred from homology"/>
<gene>
    <name evidence="5" type="primary">ycsN</name>
    <name evidence="5" type="ORF">PM10SUCC1_04870</name>
</gene>